<comment type="caution">
    <text evidence="1">The sequence shown here is derived from an EMBL/GenBank/DDBJ whole genome shotgun (WGS) entry which is preliminary data.</text>
</comment>
<name>A0A8S3QGS4_MYTED</name>
<organism evidence="1 2">
    <name type="scientific">Mytilus edulis</name>
    <name type="common">Blue mussel</name>
    <dbReference type="NCBI Taxonomy" id="6550"/>
    <lineage>
        <taxon>Eukaryota</taxon>
        <taxon>Metazoa</taxon>
        <taxon>Spiralia</taxon>
        <taxon>Lophotrochozoa</taxon>
        <taxon>Mollusca</taxon>
        <taxon>Bivalvia</taxon>
        <taxon>Autobranchia</taxon>
        <taxon>Pteriomorphia</taxon>
        <taxon>Mytilida</taxon>
        <taxon>Mytiloidea</taxon>
        <taxon>Mytilidae</taxon>
        <taxon>Mytilinae</taxon>
        <taxon>Mytilus</taxon>
    </lineage>
</organism>
<dbReference type="PANTHER" id="PTHR31751">
    <property type="entry name" value="SI:CH211-108C17.2-RELATED-RELATED"/>
    <property type="match status" value="1"/>
</dbReference>
<dbReference type="EMBL" id="CAJPWZ010000536">
    <property type="protein sequence ID" value="CAG2195875.1"/>
    <property type="molecule type" value="Genomic_DNA"/>
</dbReference>
<evidence type="ECO:0000313" key="1">
    <source>
        <dbReference type="EMBL" id="CAG2195875.1"/>
    </source>
</evidence>
<dbReference type="Proteomes" id="UP000683360">
    <property type="component" value="Unassembled WGS sequence"/>
</dbReference>
<evidence type="ECO:0000313" key="2">
    <source>
        <dbReference type="Proteomes" id="UP000683360"/>
    </source>
</evidence>
<reference evidence="1" key="1">
    <citation type="submission" date="2021-03" db="EMBL/GenBank/DDBJ databases">
        <authorList>
            <person name="Bekaert M."/>
        </authorList>
    </citation>
    <scope>NUCLEOTIDE SEQUENCE</scope>
</reference>
<sequence length="446" mass="52082">MTLKRQWPLGGGNPNRTTNKDMLFEVMTFYIKNNITQLDEDQHMAEENNIPFLDCSFTSCNEETSTQKLFVTAETSIENLIKRVINHGKVCKSQLHLYSTDIQVMLGVCKLKLSQLVKESYETALLEEITSYEELQEGIDIVTDARHGTRKNSMYTDVVCLGARTHKVLRVETISKVDCTSAQKHELIGTERIYKYFKNLRDEYEVKIRVHCHDRNTSVNKFIRINGIDTESTNDTWHATKNIAKEIKTTCSGPRYKEGQTWHPELSDKAASIKTHLYWAMKNCNKDPVKLKLSLLNIVEHYKINHEHCSELSRCKTDSNYELTKYLIKDPKAEILLGRALMNTQVYKSPTDYVHCMDSYYVESFNNAILQYHDKRINFSKQVYILRTNLAVLDWNEHVNRQTTSLKTVQDAKNPRRQVKVKVLKRKSYNMWSEIWDQLVQIYLDL</sequence>
<gene>
    <name evidence="1" type="ORF">MEDL_10801</name>
</gene>
<dbReference type="OrthoDB" id="5956574at2759"/>
<protein>
    <submittedName>
        <fullName evidence="1">Uncharacterized protein</fullName>
    </submittedName>
</protein>
<keyword evidence="2" id="KW-1185">Reference proteome</keyword>
<proteinExistence type="predicted"/>
<dbReference type="AlphaFoldDB" id="A0A8S3QGS4"/>
<accession>A0A8S3QGS4</accession>